<dbReference type="STRING" id="1283841.A0A084R1L0"/>
<evidence type="ECO:0008006" key="4">
    <source>
        <dbReference type="Google" id="ProtNLM"/>
    </source>
</evidence>
<dbReference type="EMBL" id="KL659308">
    <property type="protein sequence ID" value="KFA70095.1"/>
    <property type="molecule type" value="Genomic_DNA"/>
</dbReference>
<dbReference type="AlphaFoldDB" id="A0A084R1L0"/>
<dbReference type="InParanoid" id="A0A084R1L0"/>
<dbReference type="CDD" id="cd14688">
    <property type="entry name" value="bZIP_YAP"/>
    <property type="match status" value="1"/>
</dbReference>
<sequence>MNTESGMDINLELVQPLSAADKRVAGGYGEDPFRYAANPGEEWSKISDLAERRRIQNRTAQRSCRKKLKRRLEDLENRAHYWRPGAHLGPVQQLQKCHSYAMSGTNSQLATPPGETVKDRVTPGPHSQLSDDGSHDETGMDSDLLSLSPSDNESEALSPSDTDFMKLCPVLQKLVANYRRYSSHLSKDLGGSALLPLETLEILHISPLDPIGNGESGSHLRARDDGRGTSSSENSTKHTTSSPTSQGGQRSSSKSTEGQNRPRKRRSSSEADDSDSDGTTRRRPKKRAEETTNRQLACPYWKLDSRSHRSCFSKKLTRIRDVKQHLARRHTPKFYCERCFATFETEGSHEAHITRVSDDLCSRDPKQKLDGITHAQQRQLSRRSDPKLSEEQQWFSIWDVVFPTEERPRSAYLDAGLSEEIAQFREYCNLHGPGIMDEHLASEVPEDERRVMLSRLIAAGLEHLFRGFSARTQIANQTGGSSGADPGEGIASPGFSLFGPDLRMDWQDVGTEASSYSDLFPQKHVSAVPADSESNFQSWEDVPDFDDMPFWFSSSNGGV</sequence>
<dbReference type="HOGENOM" id="CLU_502651_0_0_1"/>
<evidence type="ECO:0000256" key="1">
    <source>
        <dbReference type="SAM" id="MobiDB-lite"/>
    </source>
</evidence>
<organism evidence="2 3">
    <name type="scientific">Stachybotrys chlorohalonatus (strain IBT 40285)</name>
    <dbReference type="NCBI Taxonomy" id="1283841"/>
    <lineage>
        <taxon>Eukaryota</taxon>
        <taxon>Fungi</taxon>
        <taxon>Dikarya</taxon>
        <taxon>Ascomycota</taxon>
        <taxon>Pezizomycotina</taxon>
        <taxon>Sordariomycetes</taxon>
        <taxon>Hypocreomycetidae</taxon>
        <taxon>Hypocreales</taxon>
        <taxon>Stachybotryaceae</taxon>
        <taxon>Stachybotrys</taxon>
    </lineage>
</organism>
<evidence type="ECO:0000313" key="3">
    <source>
        <dbReference type="Proteomes" id="UP000028524"/>
    </source>
</evidence>
<dbReference type="OrthoDB" id="3521097at2759"/>
<dbReference type="Gene3D" id="1.20.5.170">
    <property type="match status" value="1"/>
</dbReference>
<keyword evidence="3" id="KW-1185">Reference proteome</keyword>
<evidence type="ECO:0000313" key="2">
    <source>
        <dbReference type="EMBL" id="KFA70095.1"/>
    </source>
</evidence>
<accession>A0A084R1L0</accession>
<feature type="region of interest" description="Disordered" evidence="1">
    <location>
        <begin position="104"/>
        <end position="161"/>
    </location>
</feature>
<name>A0A084R1L0_STAC4</name>
<feature type="compositionally biased region" description="Low complexity" evidence="1">
    <location>
        <begin position="141"/>
        <end position="151"/>
    </location>
</feature>
<dbReference type="GO" id="GO:0003700">
    <property type="term" value="F:DNA-binding transcription factor activity"/>
    <property type="evidence" value="ECO:0007669"/>
    <property type="project" value="InterPro"/>
</dbReference>
<dbReference type="Proteomes" id="UP000028524">
    <property type="component" value="Unassembled WGS sequence"/>
</dbReference>
<feature type="region of interest" description="Disordered" evidence="1">
    <location>
        <begin position="207"/>
        <end position="293"/>
    </location>
</feature>
<dbReference type="PANTHER" id="PTHR38166">
    <property type="entry name" value="C2H2-TYPE DOMAIN-CONTAINING PROTEIN-RELATED"/>
    <property type="match status" value="1"/>
</dbReference>
<gene>
    <name evidence="2" type="ORF">S40285_03313</name>
</gene>
<dbReference type="SUPFAM" id="SSF57959">
    <property type="entry name" value="Leucine zipper domain"/>
    <property type="match status" value="1"/>
</dbReference>
<proteinExistence type="predicted"/>
<reference evidence="2 3" key="1">
    <citation type="journal article" date="2014" name="BMC Genomics">
        <title>Comparative genome sequencing reveals chemotype-specific gene clusters in the toxigenic black mold Stachybotrys.</title>
        <authorList>
            <person name="Semeiks J."/>
            <person name="Borek D."/>
            <person name="Otwinowski Z."/>
            <person name="Grishin N.V."/>
        </authorList>
    </citation>
    <scope>NUCLEOTIDE SEQUENCE [LARGE SCALE GENOMIC DNA]</scope>
    <source>
        <strain evidence="2 3">IBT 40285</strain>
    </source>
</reference>
<dbReference type="PANTHER" id="PTHR38166:SF1">
    <property type="entry name" value="C2H2-TYPE DOMAIN-CONTAINING PROTEIN"/>
    <property type="match status" value="1"/>
</dbReference>
<protein>
    <recommendedName>
        <fullName evidence="4">BZIP domain-containing protein</fullName>
    </recommendedName>
</protein>
<dbReference type="InterPro" id="IPR046347">
    <property type="entry name" value="bZIP_sf"/>
</dbReference>
<feature type="compositionally biased region" description="Polar residues" evidence="1">
    <location>
        <begin position="228"/>
        <end position="259"/>
    </location>
</feature>